<dbReference type="GO" id="GO:0032259">
    <property type="term" value="P:methylation"/>
    <property type="evidence" value="ECO:0007669"/>
    <property type="project" value="UniProtKB-KW"/>
</dbReference>
<dbReference type="Gene3D" id="3.40.50.150">
    <property type="entry name" value="Vaccinia Virus protein VP39"/>
    <property type="match status" value="1"/>
</dbReference>
<reference evidence="2" key="1">
    <citation type="submission" date="2016-06" db="EMBL/GenBank/DDBJ databases">
        <authorList>
            <person name="Varghese N."/>
            <person name="Submissions Spin"/>
        </authorList>
    </citation>
    <scope>NUCLEOTIDE SEQUENCE [LARGE SCALE GENOMIC DNA]</scope>
    <source>
        <strain evidence="2">DSM 45160</strain>
    </source>
</reference>
<dbReference type="PANTHER" id="PTHR40036:SF1">
    <property type="entry name" value="MACROCIN O-METHYLTRANSFERASE"/>
    <property type="match status" value="1"/>
</dbReference>
<sequence>MSEMLVPTQASAPVLDDPRDLYCDLLKKALTRYVFRETWMPYHPRQGSLHGRLYQRGRHLLHRKGLELVLRFPFDEEARATGRDWPPEAETMIGLRRLDNLERCVKDVLARGVPGDLIETGVWRGGAVIFMRGMLRAYGDRERTVWVADSFRGLPKPDPRRVEDVEDALWQVPFLAVSLEQVKANFQRYGLLDDQVRFLKGWFSDTLPDAPVEKISVMRLDGDLYDSTMVALRSLYPKLSVGGYVIIDDYHAVRGCKQAVDDFRAEHGIVDELHQVDWTCRYWQRSR</sequence>
<dbReference type="InterPro" id="IPR008884">
    <property type="entry name" value="TylF_MeTrfase"/>
</dbReference>
<proteinExistence type="predicted"/>
<dbReference type="EMBL" id="LT607409">
    <property type="protein sequence ID" value="SCF11561.1"/>
    <property type="molecule type" value="Genomic_DNA"/>
</dbReference>
<evidence type="ECO:0000313" key="2">
    <source>
        <dbReference type="Proteomes" id="UP000198224"/>
    </source>
</evidence>
<dbReference type="RefSeq" id="WP_197699195.1">
    <property type="nucleotide sequence ID" value="NZ_LT607409.1"/>
</dbReference>
<keyword evidence="2" id="KW-1185">Reference proteome</keyword>
<dbReference type="Pfam" id="PF05711">
    <property type="entry name" value="TylF"/>
    <property type="match status" value="1"/>
</dbReference>
<protein>
    <submittedName>
        <fullName evidence="1">O-methyltransferase</fullName>
    </submittedName>
</protein>
<keyword evidence="1" id="KW-0489">Methyltransferase</keyword>
<evidence type="ECO:0000313" key="1">
    <source>
        <dbReference type="EMBL" id="SCF11561.1"/>
    </source>
</evidence>
<accession>A0A1C4XTY5</accession>
<dbReference type="GO" id="GO:0008168">
    <property type="term" value="F:methyltransferase activity"/>
    <property type="evidence" value="ECO:0007669"/>
    <property type="project" value="UniProtKB-KW"/>
</dbReference>
<dbReference type="PANTHER" id="PTHR40036">
    <property type="entry name" value="MACROCIN O-METHYLTRANSFERASE"/>
    <property type="match status" value="1"/>
</dbReference>
<dbReference type="InterPro" id="IPR029063">
    <property type="entry name" value="SAM-dependent_MTases_sf"/>
</dbReference>
<organism evidence="1 2">
    <name type="scientific">Micromonospora chokoriensis</name>
    <dbReference type="NCBI Taxonomy" id="356851"/>
    <lineage>
        <taxon>Bacteria</taxon>
        <taxon>Bacillati</taxon>
        <taxon>Actinomycetota</taxon>
        <taxon>Actinomycetes</taxon>
        <taxon>Micromonosporales</taxon>
        <taxon>Micromonosporaceae</taxon>
        <taxon>Micromonospora</taxon>
    </lineage>
</organism>
<gene>
    <name evidence="1" type="ORF">GA0070612_3919</name>
</gene>
<dbReference type="Proteomes" id="UP000198224">
    <property type="component" value="Chromosome I"/>
</dbReference>
<keyword evidence="1" id="KW-0808">Transferase</keyword>
<dbReference type="eggNOG" id="COG4122">
    <property type="taxonomic scope" value="Bacteria"/>
</dbReference>
<name>A0A1C4XTY5_9ACTN</name>
<dbReference type="AlphaFoldDB" id="A0A1C4XTY5"/>
<dbReference type="SUPFAM" id="SSF53335">
    <property type="entry name" value="S-adenosyl-L-methionine-dependent methyltransferases"/>
    <property type="match status" value="1"/>
</dbReference>